<sequence>MGRESEPILKFQQRWKRSYNN</sequence>
<gene>
    <name evidence="1" type="ORF">G2W53_011531</name>
</gene>
<organism evidence="1 2">
    <name type="scientific">Senna tora</name>
    <dbReference type="NCBI Taxonomy" id="362788"/>
    <lineage>
        <taxon>Eukaryota</taxon>
        <taxon>Viridiplantae</taxon>
        <taxon>Streptophyta</taxon>
        <taxon>Embryophyta</taxon>
        <taxon>Tracheophyta</taxon>
        <taxon>Spermatophyta</taxon>
        <taxon>Magnoliopsida</taxon>
        <taxon>eudicotyledons</taxon>
        <taxon>Gunneridae</taxon>
        <taxon>Pentapetalae</taxon>
        <taxon>rosids</taxon>
        <taxon>fabids</taxon>
        <taxon>Fabales</taxon>
        <taxon>Fabaceae</taxon>
        <taxon>Caesalpinioideae</taxon>
        <taxon>Cassia clade</taxon>
        <taxon>Senna</taxon>
    </lineage>
</organism>
<evidence type="ECO:0000313" key="2">
    <source>
        <dbReference type="Proteomes" id="UP000634136"/>
    </source>
</evidence>
<comment type="caution">
    <text evidence="1">The sequence shown here is derived from an EMBL/GenBank/DDBJ whole genome shotgun (WGS) entry which is preliminary data.</text>
</comment>
<proteinExistence type="predicted"/>
<accession>A0A835CFA9</accession>
<dbReference type="EMBL" id="JAAIUW010000004">
    <property type="protein sequence ID" value="KAF7836672.1"/>
    <property type="molecule type" value="Genomic_DNA"/>
</dbReference>
<dbReference type="Proteomes" id="UP000634136">
    <property type="component" value="Unassembled WGS sequence"/>
</dbReference>
<keyword evidence="2" id="KW-1185">Reference proteome</keyword>
<evidence type="ECO:0000313" key="1">
    <source>
        <dbReference type="EMBL" id="KAF7836672.1"/>
    </source>
</evidence>
<protein>
    <submittedName>
        <fullName evidence="1">Uncharacterized protein</fullName>
    </submittedName>
</protein>
<reference evidence="1" key="1">
    <citation type="submission" date="2020-09" db="EMBL/GenBank/DDBJ databases">
        <title>Genome-Enabled Discovery of Anthraquinone Biosynthesis in Senna tora.</title>
        <authorList>
            <person name="Kang S.-H."/>
            <person name="Pandey R.P."/>
            <person name="Lee C.-M."/>
            <person name="Sim J.-S."/>
            <person name="Jeong J.-T."/>
            <person name="Choi B.-S."/>
            <person name="Jung M."/>
            <person name="Ginzburg D."/>
            <person name="Zhao K."/>
            <person name="Won S.Y."/>
            <person name="Oh T.-J."/>
            <person name="Yu Y."/>
            <person name="Kim N.-H."/>
            <person name="Lee O.R."/>
            <person name="Lee T.-H."/>
            <person name="Bashyal P."/>
            <person name="Kim T.-S."/>
            <person name="Lee W.-H."/>
            <person name="Kawkins C."/>
            <person name="Kim C.-K."/>
            <person name="Kim J.S."/>
            <person name="Ahn B.O."/>
            <person name="Rhee S.Y."/>
            <person name="Sohng J.K."/>
        </authorList>
    </citation>
    <scope>NUCLEOTIDE SEQUENCE</scope>
    <source>
        <tissue evidence="1">Leaf</tissue>
    </source>
</reference>
<name>A0A835CFA9_9FABA</name>
<dbReference type="AlphaFoldDB" id="A0A835CFA9"/>